<dbReference type="AlphaFoldDB" id="A0A8H3LKE9"/>
<dbReference type="Proteomes" id="UP000615446">
    <property type="component" value="Unassembled WGS sequence"/>
</dbReference>
<accession>A0A8H3LKE9</accession>
<evidence type="ECO:0000313" key="1">
    <source>
        <dbReference type="EMBL" id="GES88181.1"/>
    </source>
</evidence>
<comment type="caution">
    <text evidence="1">The sequence shown here is derived from an EMBL/GenBank/DDBJ whole genome shotgun (WGS) entry which is preliminary data.</text>
</comment>
<reference evidence="1" key="1">
    <citation type="submission" date="2019-10" db="EMBL/GenBank/DDBJ databases">
        <title>Conservation and host-specific expression of non-tandemly repeated heterogenous ribosome RNA gene in arbuscular mycorrhizal fungi.</title>
        <authorList>
            <person name="Maeda T."/>
            <person name="Kobayashi Y."/>
            <person name="Nakagawa T."/>
            <person name="Ezawa T."/>
            <person name="Yamaguchi K."/>
            <person name="Bino T."/>
            <person name="Nishimoto Y."/>
            <person name="Shigenobu S."/>
            <person name="Kawaguchi M."/>
        </authorList>
    </citation>
    <scope>NUCLEOTIDE SEQUENCE</scope>
    <source>
        <strain evidence="1">HR1</strain>
    </source>
</reference>
<protein>
    <submittedName>
        <fullName evidence="1">Uncharacterized protein</fullName>
    </submittedName>
</protein>
<sequence length="86" mass="10313">MLPQKFLRKILFKFYKSEQNIHIEIRYDRIGLDHENLRFDIAGIVINQGIYNSDYNLARRFRGHGKLHHLSIRPYSSQCVVIIIRD</sequence>
<proteinExistence type="predicted"/>
<organism evidence="1 2">
    <name type="scientific">Rhizophagus clarus</name>
    <dbReference type="NCBI Taxonomy" id="94130"/>
    <lineage>
        <taxon>Eukaryota</taxon>
        <taxon>Fungi</taxon>
        <taxon>Fungi incertae sedis</taxon>
        <taxon>Mucoromycota</taxon>
        <taxon>Glomeromycotina</taxon>
        <taxon>Glomeromycetes</taxon>
        <taxon>Glomerales</taxon>
        <taxon>Glomeraceae</taxon>
        <taxon>Rhizophagus</taxon>
    </lineage>
</organism>
<dbReference type="EMBL" id="BLAL01000176">
    <property type="protein sequence ID" value="GES88181.1"/>
    <property type="molecule type" value="Genomic_DNA"/>
</dbReference>
<name>A0A8H3LKE9_9GLOM</name>
<evidence type="ECO:0000313" key="2">
    <source>
        <dbReference type="Proteomes" id="UP000615446"/>
    </source>
</evidence>
<gene>
    <name evidence="1" type="ORF">RCL2_001515000</name>
</gene>